<keyword evidence="5" id="KW-1185">Reference proteome</keyword>
<dbReference type="GO" id="GO:0016491">
    <property type="term" value="F:oxidoreductase activity"/>
    <property type="evidence" value="ECO:0007669"/>
    <property type="project" value="UniProtKB-KW"/>
</dbReference>
<organism evidence="4 5">
    <name type="scientific">Nesterenkonia sedimenti</name>
    <dbReference type="NCBI Taxonomy" id="1463632"/>
    <lineage>
        <taxon>Bacteria</taxon>
        <taxon>Bacillati</taxon>
        <taxon>Actinomycetota</taxon>
        <taxon>Actinomycetes</taxon>
        <taxon>Micrococcales</taxon>
        <taxon>Micrococcaceae</taxon>
        <taxon>Nesterenkonia</taxon>
    </lineage>
</organism>
<dbReference type="AlphaFoldDB" id="A0A7X8TIJ0"/>
<evidence type="ECO:0000259" key="3">
    <source>
        <dbReference type="Pfam" id="PF02826"/>
    </source>
</evidence>
<name>A0A7X8TIJ0_9MICC</name>
<dbReference type="GO" id="GO:0051287">
    <property type="term" value="F:NAD binding"/>
    <property type="evidence" value="ECO:0007669"/>
    <property type="project" value="InterPro"/>
</dbReference>
<evidence type="ECO:0000313" key="4">
    <source>
        <dbReference type="EMBL" id="NLS09244.1"/>
    </source>
</evidence>
<dbReference type="SUPFAM" id="SSF51735">
    <property type="entry name" value="NAD(P)-binding Rossmann-fold domains"/>
    <property type="match status" value="1"/>
</dbReference>
<comment type="caution">
    <text evidence="4">The sequence shown here is derived from an EMBL/GenBank/DDBJ whole genome shotgun (WGS) entry which is preliminary data.</text>
</comment>
<dbReference type="Pfam" id="PF02826">
    <property type="entry name" value="2-Hacid_dh_C"/>
    <property type="match status" value="1"/>
</dbReference>
<dbReference type="Gene3D" id="3.40.50.720">
    <property type="entry name" value="NAD(P)-binding Rossmann-like Domain"/>
    <property type="match status" value="2"/>
</dbReference>
<sequence length="303" mass="32107">MDVYVIGSVYPQLEQGIAAAGGSITADSSRAQGVVVSVGGSPAELLEVLTSNPAIRWAQLPSAGIERFNDSLRARPDLAWTSAKGAYAAPVAEHALALTLALLRELPTRVRARSWAPATGTSLHGLRVMVVGAGGVGLETARLMQCFDTHVTMVRRLPKPVPSADATISLDEMRDHLPKTDVLVLAAALTPHTHHMVDAAALEALPDEAILVNIGRGGLVDTEALVNALQREQLAGAALDVTDPEPLPDGHPLWEEPRALITPHAADTLEMIQPLFAQRVSENLRRVIAVEELIGVVDAEAGY</sequence>
<keyword evidence="2" id="KW-0520">NAD</keyword>
<evidence type="ECO:0000256" key="2">
    <source>
        <dbReference type="ARBA" id="ARBA00023027"/>
    </source>
</evidence>
<dbReference type="RefSeq" id="WP_168886725.1">
    <property type="nucleotide sequence ID" value="NZ_JABAHY010000002.1"/>
</dbReference>
<dbReference type="EMBL" id="JABAHY010000002">
    <property type="protein sequence ID" value="NLS09244.1"/>
    <property type="molecule type" value="Genomic_DNA"/>
</dbReference>
<evidence type="ECO:0000313" key="5">
    <source>
        <dbReference type="Proteomes" id="UP000523139"/>
    </source>
</evidence>
<dbReference type="InterPro" id="IPR036291">
    <property type="entry name" value="NAD(P)-bd_dom_sf"/>
</dbReference>
<dbReference type="Proteomes" id="UP000523139">
    <property type="component" value="Unassembled WGS sequence"/>
</dbReference>
<proteinExistence type="predicted"/>
<evidence type="ECO:0000256" key="1">
    <source>
        <dbReference type="ARBA" id="ARBA00023002"/>
    </source>
</evidence>
<feature type="domain" description="D-isomer specific 2-hydroxyacid dehydrogenase NAD-binding" evidence="3">
    <location>
        <begin position="98"/>
        <end position="266"/>
    </location>
</feature>
<dbReference type="PANTHER" id="PTHR43333:SF1">
    <property type="entry name" value="D-ISOMER SPECIFIC 2-HYDROXYACID DEHYDROGENASE NAD-BINDING DOMAIN-CONTAINING PROTEIN"/>
    <property type="match status" value="1"/>
</dbReference>
<reference evidence="4 5" key="1">
    <citation type="submission" date="2020-04" db="EMBL/GenBank/DDBJ databases">
        <title>Nesterenkonia sp. nov., isolated from marine sediment.</title>
        <authorList>
            <person name="Zhang G."/>
        </authorList>
    </citation>
    <scope>NUCLEOTIDE SEQUENCE [LARGE SCALE GENOMIC DNA]</scope>
    <source>
        <strain evidence="4 5">MY13</strain>
    </source>
</reference>
<gene>
    <name evidence="4" type="ORF">HGQ17_04330</name>
</gene>
<dbReference type="PANTHER" id="PTHR43333">
    <property type="entry name" value="2-HACID_DH_C DOMAIN-CONTAINING PROTEIN"/>
    <property type="match status" value="1"/>
</dbReference>
<keyword evidence="1" id="KW-0560">Oxidoreductase</keyword>
<dbReference type="InterPro" id="IPR006140">
    <property type="entry name" value="D-isomer_DH_NAD-bd"/>
</dbReference>
<accession>A0A7X8TIJ0</accession>
<protein>
    <submittedName>
        <fullName evidence="4">NAD-binding protein</fullName>
    </submittedName>
</protein>